<protein>
    <submittedName>
        <fullName evidence="1">Uncharacterized protein</fullName>
    </submittedName>
</protein>
<organism evidence="1 2">
    <name type="scientific">Microthlaspi erraticum</name>
    <dbReference type="NCBI Taxonomy" id="1685480"/>
    <lineage>
        <taxon>Eukaryota</taxon>
        <taxon>Viridiplantae</taxon>
        <taxon>Streptophyta</taxon>
        <taxon>Embryophyta</taxon>
        <taxon>Tracheophyta</taxon>
        <taxon>Spermatophyta</taxon>
        <taxon>Magnoliopsida</taxon>
        <taxon>eudicotyledons</taxon>
        <taxon>Gunneridae</taxon>
        <taxon>Pentapetalae</taxon>
        <taxon>rosids</taxon>
        <taxon>malvids</taxon>
        <taxon>Brassicales</taxon>
        <taxon>Brassicaceae</taxon>
        <taxon>Coluteocarpeae</taxon>
        <taxon>Microthlaspi</taxon>
    </lineage>
</organism>
<gene>
    <name evidence="1" type="ORF">MERR_LOCUS47390</name>
</gene>
<reference evidence="1" key="1">
    <citation type="submission" date="2020-01" db="EMBL/GenBank/DDBJ databases">
        <authorList>
            <person name="Mishra B."/>
        </authorList>
    </citation>
    <scope>NUCLEOTIDE SEQUENCE [LARGE SCALE GENOMIC DNA]</scope>
</reference>
<dbReference type="Proteomes" id="UP000467841">
    <property type="component" value="Unassembled WGS sequence"/>
</dbReference>
<evidence type="ECO:0000313" key="2">
    <source>
        <dbReference type="Proteomes" id="UP000467841"/>
    </source>
</evidence>
<comment type="caution">
    <text evidence="1">The sequence shown here is derived from an EMBL/GenBank/DDBJ whole genome shotgun (WGS) entry which is preliminary data.</text>
</comment>
<dbReference type="AlphaFoldDB" id="A0A6D2LJK0"/>
<dbReference type="EMBL" id="CACVBM020001817">
    <property type="protein sequence ID" value="CAA7060154.1"/>
    <property type="molecule type" value="Genomic_DNA"/>
</dbReference>
<accession>A0A6D2LJK0</accession>
<proteinExistence type="predicted"/>
<name>A0A6D2LJK0_9BRAS</name>
<evidence type="ECO:0000313" key="1">
    <source>
        <dbReference type="EMBL" id="CAA7060154.1"/>
    </source>
</evidence>
<sequence length="76" mass="7908">MNQIKVHDAAPLLSKRSIACVPFHTKPEGGAVAESLIPSGIVQVYAIIIGGPGSHIRAYASGDPFLVSPRPPPPIV</sequence>
<keyword evidence="2" id="KW-1185">Reference proteome</keyword>